<evidence type="ECO:0000256" key="1">
    <source>
        <dbReference type="ARBA" id="ARBA00004876"/>
    </source>
</evidence>
<comment type="pathway">
    <text evidence="1">Amino-acid biosynthesis; L-cysteine biosynthesis; L-cysteine from L-serine: step 1/2.</text>
</comment>
<dbReference type="InterPro" id="IPR042122">
    <property type="entry name" value="Ser_AcTrfase_N_sf"/>
</dbReference>
<dbReference type="GO" id="GO:0005737">
    <property type="term" value="C:cytoplasm"/>
    <property type="evidence" value="ECO:0007669"/>
    <property type="project" value="InterPro"/>
</dbReference>
<dbReference type="GO" id="GO:0009001">
    <property type="term" value="F:serine O-acetyltransferase activity"/>
    <property type="evidence" value="ECO:0007669"/>
    <property type="project" value="UniProtKB-EC"/>
</dbReference>
<dbReference type="STRING" id="1465756.BIV18_03685"/>
<dbReference type="EC" id="2.3.1.30" evidence="3 11"/>
<dbReference type="InterPro" id="IPR018357">
    <property type="entry name" value="Hexapep_transf_CS"/>
</dbReference>
<dbReference type="InterPro" id="IPR053376">
    <property type="entry name" value="Serine_acetyltransferase"/>
</dbReference>
<protein>
    <recommendedName>
        <fullName evidence="4 11">Serine acetyltransferase</fullName>
        <ecNumber evidence="3 11">2.3.1.30</ecNumber>
    </recommendedName>
</protein>
<gene>
    <name evidence="12" type="ORF">BIV18_03685</name>
</gene>
<keyword evidence="7" id="KW-0677">Repeat</keyword>
<evidence type="ECO:0000313" key="13">
    <source>
        <dbReference type="Proteomes" id="UP000187166"/>
    </source>
</evidence>
<keyword evidence="13" id="KW-1185">Reference proteome</keyword>
<sequence>MNNFFKELKSYGEFILKKDPACKSLFEAIFMYPIVPAMITHRIAHYFYEKNHTTLARWLSQKARKKTGIEIHPGAKIGKNLFIDHGMAVVIGETAEIGDNCHMYHNITLGGTGNEKEKKRHPTVGNNVIIGTGATVLGPVVIGDGAKIGAGALVLDSIPPNSTAVGVPAKVVKYHDPSEINFTNFI</sequence>
<dbReference type="InterPro" id="IPR011004">
    <property type="entry name" value="Trimer_LpxA-like_sf"/>
</dbReference>
<evidence type="ECO:0000256" key="5">
    <source>
        <dbReference type="ARBA" id="ARBA00022605"/>
    </source>
</evidence>
<evidence type="ECO:0000256" key="7">
    <source>
        <dbReference type="ARBA" id="ARBA00022737"/>
    </source>
</evidence>
<dbReference type="AlphaFoldDB" id="A0A1U7LZ46"/>
<dbReference type="InterPro" id="IPR045304">
    <property type="entry name" value="LbH_SAT"/>
</dbReference>
<dbReference type="SUPFAM" id="SSF51161">
    <property type="entry name" value="Trimeric LpxA-like enzymes"/>
    <property type="match status" value="1"/>
</dbReference>
<dbReference type="PANTHER" id="PTHR42811">
    <property type="entry name" value="SERINE ACETYLTRANSFERASE"/>
    <property type="match status" value="1"/>
</dbReference>
<dbReference type="Pfam" id="PF00132">
    <property type="entry name" value="Hexapep"/>
    <property type="match status" value="1"/>
</dbReference>
<evidence type="ECO:0000256" key="2">
    <source>
        <dbReference type="ARBA" id="ARBA00007274"/>
    </source>
</evidence>
<dbReference type="NCBIfam" id="NF041874">
    <property type="entry name" value="EPS_EpsC"/>
    <property type="match status" value="1"/>
</dbReference>
<dbReference type="Proteomes" id="UP000187166">
    <property type="component" value="Unassembled WGS sequence"/>
</dbReference>
<keyword evidence="9 11" id="KW-0012">Acyltransferase</keyword>
<evidence type="ECO:0000256" key="3">
    <source>
        <dbReference type="ARBA" id="ARBA00013266"/>
    </source>
</evidence>
<comment type="caution">
    <text evidence="12">The sequence shown here is derived from an EMBL/GenBank/DDBJ whole genome shotgun (WGS) entry which is preliminary data.</text>
</comment>
<dbReference type="InterPro" id="IPR001451">
    <property type="entry name" value="Hexapep"/>
</dbReference>
<comment type="catalytic activity">
    <reaction evidence="10 11">
        <text>L-serine + acetyl-CoA = O-acetyl-L-serine + CoA</text>
        <dbReference type="Rhea" id="RHEA:24560"/>
        <dbReference type="ChEBI" id="CHEBI:33384"/>
        <dbReference type="ChEBI" id="CHEBI:57287"/>
        <dbReference type="ChEBI" id="CHEBI:57288"/>
        <dbReference type="ChEBI" id="CHEBI:58340"/>
        <dbReference type="EC" id="2.3.1.30"/>
    </reaction>
</comment>
<dbReference type="FunFam" id="2.160.10.10:FF:000007">
    <property type="entry name" value="Serine acetyltransferase"/>
    <property type="match status" value="1"/>
</dbReference>
<reference evidence="12 13" key="1">
    <citation type="journal article" date="2016" name="Appl. Environ. Microbiol.">
        <title>Function and Phylogeny of Bacterial Butyryl Coenzyme A:Acetate Transferases and Their Diversity in the Proximal Colon of Swine.</title>
        <authorList>
            <person name="Trachsel J."/>
            <person name="Bayles D.O."/>
            <person name="Looft T."/>
            <person name="Levine U.Y."/>
            <person name="Allen H.K."/>
        </authorList>
    </citation>
    <scope>NUCLEOTIDE SEQUENCE [LARGE SCALE GENOMIC DNA]</scope>
    <source>
        <strain evidence="12 13">35-6-1</strain>
    </source>
</reference>
<keyword evidence="5" id="KW-0028">Amino-acid biosynthesis</keyword>
<dbReference type="Gene3D" id="2.160.10.10">
    <property type="entry name" value="Hexapeptide repeat proteins"/>
    <property type="match status" value="1"/>
</dbReference>
<organism evidence="12 13">
    <name type="scientific">Peptoniphilus porci</name>
    <dbReference type="NCBI Taxonomy" id="2652280"/>
    <lineage>
        <taxon>Bacteria</taxon>
        <taxon>Bacillati</taxon>
        <taxon>Bacillota</taxon>
        <taxon>Tissierellia</taxon>
        <taxon>Tissierellales</taxon>
        <taxon>Peptoniphilaceae</taxon>
        <taxon>Peptoniphilus</taxon>
    </lineage>
</organism>
<dbReference type="UniPathway" id="UPA00136">
    <property type="reaction ID" value="UER00199"/>
</dbReference>
<comment type="similarity">
    <text evidence="2 11">Belongs to the transferase hexapeptide repeat family.</text>
</comment>
<evidence type="ECO:0000256" key="11">
    <source>
        <dbReference type="PIRNR" id="PIRNR000441"/>
    </source>
</evidence>
<dbReference type="EMBL" id="MJIH01000001">
    <property type="protein sequence ID" value="OLR64701.1"/>
    <property type="molecule type" value="Genomic_DNA"/>
</dbReference>
<evidence type="ECO:0000256" key="10">
    <source>
        <dbReference type="ARBA" id="ARBA00049486"/>
    </source>
</evidence>
<keyword evidence="8" id="KW-0198">Cysteine biosynthesis</keyword>
<dbReference type="PIRSF" id="PIRSF000441">
    <property type="entry name" value="CysE"/>
    <property type="match status" value="1"/>
</dbReference>
<evidence type="ECO:0000256" key="4">
    <source>
        <dbReference type="ARBA" id="ARBA00018522"/>
    </source>
</evidence>
<name>A0A1U7LZ46_9FIRM</name>
<evidence type="ECO:0000256" key="8">
    <source>
        <dbReference type="ARBA" id="ARBA00023192"/>
    </source>
</evidence>
<dbReference type="PROSITE" id="PS00101">
    <property type="entry name" value="HEXAPEP_TRANSFERASES"/>
    <property type="match status" value="1"/>
</dbReference>
<evidence type="ECO:0000256" key="6">
    <source>
        <dbReference type="ARBA" id="ARBA00022679"/>
    </source>
</evidence>
<dbReference type="Gene3D" id="1.10.3130.10">
    <property type="entry name" value="serine acetyltransferase, domain 1"/>
    <property type="match status" value="1"/>
</dbReference>
<evidence type="ECO:0000313" key="12">
    <source>
        <dbReference type="EMBL" id="OLR64701.1"/>
    </source>
</evidence>
<dbReference type="InterPro" id="IPR005881">
    <property type="entry name" value="Ser_O-AcTrfase"/>
</dbReference>
<keyword evidence="6 11" id="KW-0808">Transferase</keyword>
<evidence type="ECO:0000256" key="9">
    <source>
        <dbReference type="ARBA" id="ARBA00023315"/>
    </source>
</evidence>
<accession>A0A1U7LZ46</accession>
<dbReference type="CDD" id="cd03354">
    <property type="entry name" value="LbH_SAT"/>
    <property type="match status" value="1"/>
</dbReference>
<proteinExistence type="inferred from homology"/>
<dbReference type="GO" id="GO:0006535">
    <property type="term" value="P:cysteine biosynthetic process from serine"/>
    <property type="evidence" value="ECO:0007669"/>
    <property type="project" value="InterPro"/>
</dbReference>
<dbReference type="NCBIfam" id="TIGR01172">
    <property type="entry name" value="cysE"/>
    <property type="match status" value="1"/>
</dbReference>